<name>A0A2T0X6Q5_9RHOB</name>
<organism evidence="1 2">
    <name type="scientific">Hasllibacter halocynthiae</name>
    <dbReference type="NCBI Taxonomy" id="595589"/>
    <lineage>
        <taxon>Bacteria</taxon>
        <taxon>Pseudomonadati</taxon>
        <taxon>Pseudomonadota</taxon>
        <taxon>Alphaproteobacteria</taxon>
        <taxon>Rhodobacterales</taxon>
        <taxon>Roseobacteraceae</taxon>
        <taxon>Hasllibacter</taxon>
    </lineage>
</organism>
<accession>A0A2T0X6Q5</accession>
<gene>
    <name evidence="1" type="ORF">BCF33_0146</name>
</gene>
<keyword evidence="2" id="KW-1185">Reference proteome</keyword>
<reference evidence="1 2" key="1">
    <citation type="submission" date="2018-03" db="EMBL/GenBank/DDBJ databases">
        <title>Genomic Encyclopedia of Archaeal and Bacterial Type Strains, Phase II (KMG-II): from individual species to whole genera.</title>
        <authorList>
            <person name="Goeker M."/>
        </authorList>
    </citation>
    <scope>NUCLEOTIDE SEQUENCE [LARGE SCALE GENOMIC DNA]</scope>
    <source>
        <strain evidence="1 2">DSM 29318</strain>
    </source>
</reference>
<dbReference type="AlphaFoldDB" id="A0A2T0X6Q5"/>
<evidence type="ECO:0000313" key="1">
    <source>
        <dbReference type="EMBL" id="PRY94554.1"/>
    </source>
</evidence>
<evidence type="ECO:0000313" key="2">
    <source>
        <dbReference type="Proteomes" id="UP000238801"/>
    </source>
</evidence>
<protein>
    <recommendedName>
        <fullName evidence="3">PAS domain-containing protein</fullName>
    </recommendedName>
</protein>
<proteinExistence type="predicted"/>
<comment type="caution">
    <text evidence="1">The sequence shown here is derived from an EMBL/GenBank/DDBJ whole genome shotgun (WGS) entry which is preliminary data.</text>
</comment>
<dbReference type="EMBL" id="PVTT01000001">
    <property type="protein sequence ID" value="PRY94554.1"/>
    <property type="molecule type" value="Genomic_DNA"/>
</dbReference>
<dbReference type="Proteomes" id="UP000238801">
    <property type="component" value="Unassembled WGS sequence"/>
</dbReference>
<sequence>MPGMYRGVMTHGITRIEPPPEAAVTAIQQAPGLAALMTPQGQVVFLNSRARRELAGGGIRADWWDLWLTRERPRLASAVRDAAAGRTVRLPARRAAGPEGDWDVSVRPAHADAEGRVRFISANARPPMGA</sequence>
<evidence type="ECO:0008006" key="3">
    <source>
        <dbReference type="Google" id="ProtNLM"/>
    </source>
</evidence>